<dbReference type="Pfam" id="PF21082">
    <property type="entry name" value="MS_channel_3rd"/>
    <property type="match status" value="1"/>
</dbReference>
<dbReference type="InterPro" id="IPR011014">
    <property type="entry name" value="MscS_channel_TM-2"/>
</dbReference>
<keyword evidence="6 7" id="KW-0472">Membrane</keyword>
<evidence type="ECO:0000256" key="8">
    <source>
        <dbReference type="SAM" id="SignalP"/>
    </source>
</evidence>
<dbReference type="PANTHER" id="PTHR30347:SF1">
    <property type="entry name" value="MECHANOSENSITIVE CHANNEL MSCK"/>
    <property type="match status" value="1"/>
</dbReference>
<keyword evidence="8" id="KW-0732">Signal</keyword>
<dbReference type="PANTHER" id="PTHR30347">
    <property type="entry name" value="POTASSIUM CHANNEL RELATED"/>
    <property type="match status" value="1"/>
</dbReference>
<gene>
    <name evidence="11" type="ORF">GJV85_12625</name>
</gene>
<evidence type="ECO:0000313" key="12">
    <source>
        <dbReference type="Proteomes" id="UP000671852"/>
    </source>
</evidence>
<evidence type="ECO:0000259" key="9">
    <source>
        <dbReference type="Pfam" id="PF00924"/>
    </source>
</evidence>
<evidence type="ECO:0000256" key="5">
    <source>
        <dbReference type="ARBA" id="ARBA00022989"/>
    </source>
</evidence>
<dbReference type="EMBL" id="CP046072">
    <property type="protein sequence ID" value="QSZ42916.1"/>
    <property type="molecule type" value="Genomic_DNA"/>
</dbReference>
<dbReference type="GO" id="GO:0005886">
    <property type="term" value="C:plasma membrane"/>
    <property type="evidence" value="ECO:0007669"/>
    <property type="project" value="UniProtKB-SubCell"/>
</dbReference>
<dbReference type="InterPro" id="IPR023408">
    <property type="entry name" value="MscS_beta-dom_sf"/>
</dbReference>
<dbReference type="InterPro" id="IPR049278">
    <property type="entry name" value="MS_channel_C"/>
</dbReference>
<dbReference type="Gene3D" id="1.10.287.1260">
    <property type="match status" value="1"/>
</dbReference>
<proteinExistence type="inferred from homology"/>
<feature type="domain" description="Mechanosensitive ion channel MscS" evidence="9">
    <location>
        <begin position="414"/>
        <end position="481"/>
    </location>
</feature>
<dbReference type="KEGG" id="saqt:GJV85_12625"/>
<dbReference type="RefSeq" id="WP_207561728.1">
    <property type="nucleotide sequence ID" value="NZ_CP046072.1"/>
</dbReference>
<evidence type="ECO:0000259" key="10">
    <source>
        <dbReference type="Pfam" id="PF21082"/>
    </source>
</evidence>
<dbReference type="SUPFAM" id="SSF82861">
    <property type="entry name" value="Mechanosensitive channel protein MscS (YggB), transmembrane region"/>
    <property type="match status" value="1"/>
</dbReference>
<comment type="subcellular location">
    <subcellularLocation>
        <location evidence="1">Cell membrane</location>
        <topology evidence="1">Multi-pass membrane protein</topology>
    </subcellularLocation>
</comment>
<feature type="transmembrane region" description="Helical" evidence="7">
    <location>
        <begin position="328"/>
        <end position="346"/>
    </location>
</feature>
<feature type="chain" id="PRO_5038114617" evidence="8">
    <location>
        <begin position="19"/>
        <end position="597"/>
    </location>
</feature>
<keyword evidence="12" id="KW-1185">Reference proteome</keyword>
<protein>
    <submittedName>
        <fullName evidence="11">Mechanosensitive ion channel</fullName>
    </submittedName>
</protein>
<dbReference type="GO" id="GO:0008381">
    <property type="term" value="F:mechanosensitive monoatomic ion channel activity"/>
    <property type="evidence" value="ECO:0007669"/>
    <property type="project" value="UniProtKB-ARBA"/>
</dbReference>
<evidence type="ECO:0000313" key="11">
    <source>
        <dbReference type="EMBL" id="QSZ42916.1"/>
    </source>
</evidence>
<organism evidence="11 12">
    <name type="scientific">Sulfurimonas aquatica</name>
    <dbReference type="NCBI Taxonomy" id="2672570"/>
    <lineage>
        <taxon>Bacteria</taxon>
        <taxon>Pseudomonadati</taxon>
        <taxon>Campylobacterota</taxon>
        <taxon>Epsilonproteobacteria</taxon>
        <taxon>Campylobacterales</taxon>
        <taxon>Sulfurimonadaceae</taxon>
        <taxon>Sulfurimonas</taxon>
    </lineage>
</organism>
<keyword evidence="5 7" id="KW-1133">Transmembrane helix</keyword>
<sequence>MIYKLIILLSFMTLSLYAAQLDSKIIDADNSTLEALYKQVEMKKQTDSDTLLQKVLIKKLESFDTEYKVNGDVNTTITGEVEYRKLLKNYYLNMQELFVAKASLENTEHTLLLLQENLESSDKVESILTQQLQYAYHKKKLLYSKNKVAGLQKAVDTQKELISSNLMRIKIDKKSLENDLSISYTSEKKLLELITKLKLEKEKFQLLDNLKETNDVIAMIETEQKKLQEVKEKQLAQKFLYFTLYLQQKNEKVFDIQTEIKTILNQMLLSPEFKNSVLNFINSLSSEHMGVLTTITASTNQSIQESITDLLNMLNKTLFSINDVEISFLKLMVAVLIFVFGFYLGGSYKKYIRFVSTKSEVISGSTTILLSNLGYYIIVIIGLFISLNTLGINLSSVALIAGALSVGIGFGLQNIVSNFISGLILMFEKSVKIHDYVELSDTLRGRITDIRMRSTVITTNANIDVIVPNQNFIQNNVVNWTMNDSIKRFDMHFGVAYGADIKQVIQVIEDAVKNSTFSDVYVSKERVTRVLMTGMGDSSVNFTLNVWIKGNEIFNPKRTESRFLILIYEALYEHNITIPFPQLDLHIKKDEESPINV</sequence>
<name>A0A975B2A3_9BACT</name>
<dbReference type="Gene3D" id="2.30.30.60">
    <property type="match status" value="1"/>
</dbReference>
<feature type="signal peptide" evidence="8">
    <location>
        <begin position="1"/>
        <end position="18"/>
    </location>
</feature>
<dbReference type="SUPFAM" id="SSF82689">
    <property type="entry name" value="Mechanosensitive channel protein MscS (YggB), C-terminal domain"/>
    <property type="match status" value="1"/>
</dbReference>
<evidence type="ECO:0000256" key="1">
    <source>
        <dbReference type="ARBA" id="ARBA00004651"/>
    </source>
</evidence>
<evidence type="ECO:0000256" key="6">
    <source>
        <dbReference type="ARBA" id="ARBA00023136"/>
    </source>
</evidence>
<reference evidence="11" key="1">
    <citation type="submission" date="2019-11" db="EMBL/GenBank/DDBJ databases">
        <authorList>
            <person name="Kojima H."/>
        </authorList>
    </citation>
    <scope>NUCLEOTIDE SEQUENCE</scope>
    <source>
        <strain evidence="11">H1576</strain>
    </source>
</reference>
<dbReference type="InterPro" id="IPR052702">
    <property type="entry name" value="MscS-like_channel"/>
</dbReference>
<dbReference type="InterPro" id="IPR011066">
    <property type="entry name" value="MscS_channel_C_sf"/>
</dbReference>
<dbReference type="Proteomes" id="UP000671852">
    <property type="component" value="Chromosome"/>
</dbReference>
<dbReference type="InterPro" id="IPR006685">
    <property type="entry name" value="MscS_channel_2nd"/>
</dbReference>
<feature type="transmembrane region" description="Helical" evidence="7">
    <location>
        <begin position="399"/>
        <end position="427"/>
    </location>
</feature>
<feature type="domain" description="Mechanosensitive ion channel MscS C-terminal" evidence="10">
    <location>
        <begin position="491"/>
        <end position="577"/>
    </location>
</feature>
<dbReference type="InterPro" id="IPR010920">
    <property type="entry name" value="LSM_dom_sf"/>
</dbReference>
<dbReference type="Pfam" id="PF00924">
    <property type="entry name" value="MS_channel_2nd"/>
    <property type="match status" value="1"/>
</dbReference>
<keyword evidence="4 7" id="KW-0812">Transmembrane</keyword>
<evidence type="ECO:0000256" key="3">
    <source>
        <dbReference type="ARBA" id="ARBA00022475"/>
    </source>
</evidence>
<evidence type="ECO:0000256" key="2">
    <source>
        <dbReference type="ARBA" id="ARBA00008017"/>
    </source>
</evidence>
<accession>A0A975B2A3</accession>
<dbReference type="Gene3D" id="3.30.70.100">
    <property type="match status" value="1"/>
</dbReference>
<dbReference type="SUPFAM" id="SSF50182">
    <property type="entry name" value="Sm-like ribonucleoproteins"/>
    <property type="match status" value="1"/>
</dbReference>
<dbReference type="AlphaFoldDB" id="A0A975B2A3"/>
<feature type="transmembrane region" description="Helical" evidence="7">
    <location>
        <begin position="367"/>
        <end position="387"/>
    </location>
</feature>
<evidence type="ECO:0000256" key="4">
    <source>
        <dbReference type="ARBA" id="ARBA00022692"/>
    </source>
</evidence>
<reference evidence="11" key="2">
    <citation type="submission" date="2021-04" db="EMBL/GenBank/DDBJ databases">
        <title>Isolation and characterization of a novel species of the genus Sulfurimonas.</title>
        <authorList>
            <person name="Fukui M."/>
        </authorList>
    </citation>
    <scope>NUCLEOTIDE SEQUENCE</scope>
    <source>
        <strain evidence="11">H1576</strain>
    </source>
</reference>
<keyword evidence="3" id="KW-1003">Cell membrane</keyword>
<comment type="similarity">
    <text evidence="2">Belongs to the MscS (TC 1.A.23) family.</text>
</comment>
<evidence type="ECO:0000256" key="7">
    <source>
        <dbReference type="SAM" id="Phobius"/>
    </source>
</evidence>